<dbReference type="Pfam" id="PF07727">
    <property type="entry name" value="RVT_2"/>
    <property type="match status" value="1"/>
</dbReference>
<dbReference type="SUPFAM" id="SSF56672">
    <property type="entry name" value="DNA/RNA polymerases"/>
    <property type="match status" value="1"/>
</dbReference>
<comment type="caution">
    <text evidence="2">The sequence shown here is derived from an EMBL/GenBank/DDBJ whole genome shotgun (WGS) entry which is preliminary data.</text>
</comment>
<dbReference type="InterPro" id="IPR013103">
    <property type="entry name" value="RVT_2"/>
</dbReference>
<proteinExistence type="predicted"/>
<dbReference type="PANTHER" id="PTHR11439">
    <property type="entry name" value="GAG-POL-RELATED RETROTRANSPOSON"/>
    <property type="match status" value="1"/>
</dbReference>
<sequence length="347" mass="38914">MVPPDGYDVAKPDQSTNDYSLFVKRAGDLFTVVLIYVDDILITGDNDSDIASLKTALHTKFTIKDLGLARYFLGIELHRNEQGTFLNQRKFILDILTDAGLTRAKPCSTPLPQHLKLSLTEGEPLDHPEAYRKIVGRLLYLTMTRPDISYAVQHLSQFLSAPKLPHMQAVTHVLKYLKGSISAGLFYPMQSQLKLTAFSDADWASCLMSRRSLTGYCIFLGHALVSWKTKKQSTVSRSSAEAEYRSMAATTSELLWLSYLLQDLSVPVTLFCDNKAAQQIAANPCFHERTKHLDIDCHFTREKIQDGFLQTAYIPSKLQLADLMTKPLSHDSHLQLSSKLGLTVFPT</sequence>
<keyword evidence="3" id="KW-1185">Reference proteome</keyword>
<dbReference type="AlphaFoldDB" id="A0AAV8SL34"/>
<reference evidence="2 3" key="1">
    <citation type="submission" date="2021-09" db="EMBL/GenBank/DDBJ databases">
        <title>Genomic insights and catalytic innovation underlie evolution of tropane alkaloids biosynthesis.</title>
        <authorList>
            <person name="Wang Y.-J."/>
            <person name="Tian T."/>
            <person name="Huang J.-P."/>
            <person name="Huang S.-X."/>
        </authorList>
    </citation>
    <scope>NUCLEOTIDE SEQUENCE [LARGE SCALE GENOMIC DNA]</scope>
    <source>
        <strain evidence="2">KIB-2018</strain>
        <tissue evidence="2">Leaf</tissue>
    </source>
</reference>
<dbReference type="Proteomes" id="UP001159364">
    <property type="component" value="Linkage Group LG10"/>
</dbReference>
<dbReference type="EMBL" id="JAIWQS010000010">
    <property type="protein sequence ID" value="KAJ8752991.1"/>
    <property type="molecule type" value="Genomic_DNA"/>
</dbReference>
<feature type="domain" description="Reverse transcriptase Ty1/copia-type" evidence="1">
    <location>
        <begin position="13"/>
        <end position="111"/>
    </location>
</feature>
<dbReference type="InterPro" id="IPR043502">
    <property type="entry name" value="DNA/RNA_pol_sf"/>
</dbReference>
<evidence type="ECO:0000259" key="1">
    <source>
        <dbReference type="Pfam" id="PF07727"/>
    </source>
</evidence>
<name>A0AAV8SL34_9ROSI</name>
<dbReference type="PANTHER" id="PTHR11439:SF522">
    <property type="entry name" value="REVERSE TRANSCRIPTASE TY1_COPIA-TYPE DOMAIN-CONTAINING PROTEIN"/>
    <property type="match status" value="1"/>
</dbReference>
<protein>
    <recommendedName>
        <fullName evidence="1">Reverse transcriptase Ty1/copia-type domain-containing protein</fullName>
    </recommendedName>
</protein>
<accession>A0AAV8SL34</accession>
<evidence type="ECO:0000313" key="2">
    <source>
        <dbReference type="EMBL" id="KAJ8752991.1"/>
    </source>
</evidence>
<gene>
    <name evidence="2" type="ORF">K2173_008726</name>
</gene>
<evidence type="ECO:0000313" key="3">
    <source>
        <dbReference type="Proteomes" id="UP001159364"/>
    </source>
</evidence>
<dbReference type="CDD" id="cd09272">
    <property type="entry name" value="RNase_HI_RT_Ty1"/>
    <property type="match status" value="1"/>
</dbReference>
<organism evidence="2 3">
    <name type="scientific">Erythroxylum novogranatense</name>
    <dbReference type="NCBI Taxonomy" id="1862640"/>
    <lineage>
        <taxon>Eukaryota</taxon>
        <taxon>Viridiplantae</taxon>
        <taxon>Streptophyta</taxon>
        <taxon>Embryophyta</taxon>
        <taxon>Tracheophyta</taxon>
        <taxon>Spermatophyta</taxon>
        <taxon>Magnoliopsida</taxon>
        <taxon>eudicotyledons</taxon>
        <taxon>Gunneridae</taxon>
        <taxon>Pentapetalae</taxon>
        <taxon>rosids</taxon>
        <taxon>fabids</taxon>
        <taxon>Malpighiales</taxon>
        <taxon>Erythroxylaceae</taxon>
        <taxon>Erythroxylum</taxon>
    </lineage>
</organism>